<dbReference type="GO" id="GO:0008270">
    <property type="term" value="F:zinc ion binding"/>
    <property type="evidence" value="ECO:0007669"/>
    <property type="project" value="UniProtKB-UniRule"/>
</dbReference>
<accession>L9VYR5</accession>
<dbReference type="PANTHER" id="PTHR21256">
    <property type="entry name" value="HISTIDINOL DEHYDROGENASE HDH"/>
    <property type="match status" value="1"/>
</dbReference>
<evidence type="ECO:0000256" key="7">
    <source>
        <dbReference type="ARBA" id="ARBA00022723"/>
    </source>
</evidence>
<keyword evidence="10 13" id="KW-0520">NAD</keyword>
<evidence type="ECO:0000256" key="17">
    <source>
        <dbReference type="PIRSR" id="PIRSR000099-3"/>
    </source>
</evidence>
<comment type="similarity">
    <text evidence="3 13 14 19">Belongs to the histidinol dehydrogenase family.</text>
</comment>
<dbReference type="InterPro" id="IPR016161">
    <property type="entry name" value="Ald_DH/histidinol_DH"/>
</dbReference>
<feature type="active site" description="Proton acceptor" evidence="13 15">
    <location>
        <position position="323"/>
    </location>
</feature>
<dbReference type="STRING" id="1230460.C495_14982"/>
<evidence type="ECO:0000256" key="13">
    <source>
        <dbReference type="HAMAP-Rule" id="MF_01024"/>
    </source>
</evidence>
<dbReference type="PATRIC" id="fig|1230460.4.peg.3042"/>
<keyword evidence="11 13" id="KW-0368">Histidine biosynthesis</keyword>
<dbReference type="GO" id="GO:0004399">
    <property type="term" value="F:histidinol dehydrogenase activity"/>
    <property type="evidence" value="ECO:0007669"/>
    <property type="project" value="UniProtKB-UniRule"/>
</dbReference>
<evidence type="ECO:0000256" key="9">
    <source>
        <dbReference type="ARBA" id="ARBA00023002"/>
    </source>
</evidence>
<feature type="binding site" evidence="13 17">
    <location>
        <position position="416"/>
    </location>
    <ligand>
        <name>substrate</name>
    </ligand>
</feature>
<dbReference type="AlphaFoldDB" id="L9VYR5"/>
<comment type="cofactor">
    <cofactor evidence="13 18">
        <name>Zn(2+)</name>
        <dbReference type="ChEBI" id="CHEBI:29105"/>
    </cofactor>
    <text evidence="13 18">Binds 1 zinc ion per subunit.</text>
</comment>
<feature type="binding site" evidence="13 17">
    <location>
        <position position="324"/>
    </location>
    <ligand>
        <name>substrate</name>
    </ligand>
</feature>
<dbReference type="GO" id="GO:0000105">
    <property type="term" value="P:L-histidine biosynthetic process"/>
    <property type="evidence" value="ECO:0007669"/>
    <property type="project" value="UniProtKB-UniRule"/>
</dbReference>
<comment type="caution">
    <text evidence="20">The sequence shown here is derived from an EMBL/GenBank/DDBJ whole genome shotgun (WGS) entry which is preliminary data.</text>
</comment>
<dbReference type="PIRSF" id="PIRSF000099">
    <property type="entry name" value="Histidinol_dh"/>
    <property type="match status" value="1"/>
</dbReference>
<feature type="active site" description="Proton acceptor" evidence="13 15">
    <location>
        <position position="324"/>
    </location>
</feature>
<organism evidence="20 21">
    <name type="scientific">Natronorubrum sulfidifaciens JCM 14089</name>
    <dbReference type="NCBI Taxonomy" id="1230460"/>
    <lineage>
        <taxon>Archaea</taxon>
        <taxon>Methanobacteriati</taxon>
        <taxon>Methanobacteriota</taxon>
        <taxon>Stenosarchaea group</taxon>
        <taxon>Halobacteria</taxon>
        <taxon>Halobacteriales</taxon>
        <taxon>Natrialbaceae</taxon>
        <taxon>Natronorubrum</taxon>
    </lineage>
</organism>
<evidence type="ECO:0000313" key="20">
    <source>
        <dbReference type="EMBL" id="ELY42319.1"/>
    </source>
</evidence>
<dbReference type="Gene3D" id="3.40.50.1980">
    <property type="entry name" value="Nitrogenase molybdenum iron protein domain"/>
    <property type="match status" value="2"/>
</dbReference>
<evidence type="ECO:0000256" key="18">
    <source>
        <dbReference type="PIRSR" id="PIRSR000099-4"/>
    </source>
</evidence>
<evidence type="ECO:0000313" key="21">
    <source>
        <dbReference type="Proteomes" id="UP000011661"/>
    </source>
</evidence>
<dbReference type="InterPro" id="IPR012131">
    <property type="entry name" value="Hstdl_DH"/>
</dbReference>
<proteinExistence type="inferred from homology"/>
<dbReference type="InterPro" id="IPR001692">
    <property type="entry name" value="Histidinol_DH_CS"/>
</dbReference>
<comment type="function">
    <text evidence="1 13 14">Catalyzes the sequential NAD-dependent oxidations of L-histidinol to L-histidinaldehyde and then to L-histidine.</text>
</comment>
<evidence type="ECO:0000256" key="3">
    <source>
        <dbReference type="ARBA" id="ARBA00010178"/>
    </source>
</evidence>
<gene>
    <name evidence="13 20" type="primary">hisD</name>
    <name evidence="20" type="ORF">C495_14982</name>
</gene>
<dbReference type="PANTHER" id="PTHR21256:SF2">
    <property type="entry name" value="HISTIDINE BIOSYNTHESIS TRIFUNCTIONAL PROTEIN"/>
    <property type="match status" value="1"/>
</dbReference>
<dbReference type="UniPathway" id="UPA00031">
    <property type="reaction ID" value="UER00014"/>
</dbReference>
<comment type="catalytic activity">
    <reaction evidence="12 13 14">
        <text>L-histidinol + 2 NAD(+) + H2O = L-histidine + 2 NADH + 3 H(+)</text>
        <dbReference type="Rhea" id="RHEA:20641"/>
        <dbReference type="ChEBI" id="CHEBI:15377"/>
        <dbReference type="ChEBI" id="CHEBI:15378"/>
        <dbReference type="ChEBI" id="CHEBI:57540"/>
        <dbReference type="ChEBI" id="CHEBI:57595"/>
        <dbReference type="ChEBI" id="CHEBI:57699"/>
        <dbReference type="ChEBI" id="CHEBI:57945"/>
        <dbReference type="EC" id="1.1.1.23"/>
    </reaction>
</comment>
<dbReference type="RefSeq" id="WP_008164307.1">
    <property type="nucleotide sequence ID" value="NZ_AOHX01000046.1"/>
</dbReference>
<feature type="binding site" evidence="13 17">
    <location>
        <position position="232"/>
    </location>
    <ligand>
        <name>substrate</name>
    </ligand>
</feature>
<dbReference type="GO" id="GO:0051287">
    <property type="term" value="F:NAD binding"/>
    <property type="evidence" value="ECO:0007669"/>
    <property type="project" value="InterPro"/>
</dbReference>
<keyword evidence="9 13" id="KW-0560">Oxidoreductase</keyword>
<evidence type="ECO:0000256" key="4">
    <source>
        <dbReference type="ARBA" id="ARBA00012965"/>
    </source>
</evidence>
<dbReference type="Pfam" id="PF00815">
    <property type="entry name" value="Histidinol_dh"/>
    <property type="match status" value="1"/>
</dbReference>
<keyword evidence="7 13" id="KW-0479">Metal-binding</keyword>
<dbReference type="CDD" id="cd06572">
    <property type="entry name" value="Histidinol_dh"/>
    <property type="match status" value="1"/>
</dbReference>
<feature type="binding site" evidence="13 17">
    <location>
        <position position="257"/>
    </location>
    <ligand>
        <name>substrate</name>
    </ligand>
</feature>
<sequence length="432" mass="45863">MTVAVRELADLGPDERVAFFDRDAGIEAVRGDVRGIVDRVREEGDVAVREFTSKFDDVELGNITITDECERAYDELDADLLEAIETAVANVREFHEAQLPADWREEFSQGRELGRRFRPLDRVGVYVPGGSAAYPSSAIMGVVPAVVAGVEHVTVVTPPADELNPVTLAAIHAAGADAVYSVGGAQAIAGLAYGTETVTRVQKIVGPGNKWVTAAKAEVRGDVEIDFLAGPSEVVVIADETANPEYVATELIAQAEHDPNTSVVAVTDDEETAEAITTAIDEQVASREREDIIRAGLDNEASGVLLARSMSEAILFTESYAPEHLSIIAEDDESLLERIDSAGSVFLGPNTPVAAGDYASGTNHVLPTNGSAHVTGGLSVETFLRSTTVQRLSADGLSEIGETITTLADAEGLEAHAASVRRRLEDIDDEQA</sequence>
<evidence type="ECO:0000256" key="14">
    <source>
        <dbReference type="PIRNR" id="PIRNR000099"/>
    </source>
</evidence>
<evidence type="ECO:0000256" key="16">
    <source>
        <dbReference type="PIRSR" id="PIRSR000099-2"/>
    </source>
</evidence>
<protein>
    <recommendedName>
        <fullName evidence="5 13">Histidinol dehydrogenase</fullName>
        <shortName evidence="13 14">HDH</shortName>
        <ecNumber evidence="4 13">1.1.1.23</ecNumber>
    </recommendedName>
</protein>
<evidence type="ECO:0000256" key="11">
    <source>
        <dbReference type="ARBA" id="ARBA00023102"/>
    </source>
</evidence>
<dbReference type="FunFam" id="3.40.50.1980:FF:000001">
    <property type="entry name" value="Histidinol dehydrogenase"/>
    <property type="match status" value="1"/>
</dbReference>
<feature type="binding site" evidence="13 16">
    <location>
        <position position="186"/>
    </location>
    <ligand>
        <name>NAD(+)</name>
        <dbReference type="ChEBI" id="CHEBI:57540"/>
    </ligand>
</feature>
<dbReference type="FunFam" id="1.20.5.1300:FF:000002">
    <property type="entry name" value="Histidinol dehydrogenase, chloroplastic"/>
    <property type="match status" value="1"/>
</dbReference>
<feature type="binding site" evidence="13 16">
    <location>
        <position position="126"/>
    </location>
    <ligand>
        <name>NAD(+)</name>
        <dbReference type="ChEBI" id="CHEBI:57540"/>
    </ligand>
</feature>
<dbReference type="eggNOG" id="arCOG04352">
    <property type="taxonomic scope" value="Archaea"/>
</dbReference>
<dbReference type="OrthoDB" id="36308at2157"/>
<feature type="binding site" evidence="13 18">
    <location>
        <position position="257"/>
    </location>
    <ligand>
        <name>Zn(2+)</name>
        <dbReference type="ChEBI" id="CHEBI:29105"/>
    </ligand>
</feature>
<feature type="binding site" evidence="13 18">
    <location>
        <position position="357"/>
    </location>
    <ligand>
        <name>Zn(2+)</name>
        <dbReference type="ChEBI" id="CHEBI:29105"/>
    </ligand>
</feature>
<keyword evidence="6 13" id="KW-0028">Amino-acid biosynthesis</keyword>
<evidence type="ECO:0000256" key="1">
    <source>
        <dbReference type="ARBA" id="ARBA00003850"/>
    </source>
</evidence>
<keyword evidence="21" id="KW-1185">Reference proteome</keyword>
<feature type="binding site" evidence="13 18">
    <location>
        <position position="416"/>
    </location>
    <ligand>
        <name>Zn(2+)</name>
        <dbReference type="ChEBI" id="CHEBI:29105"/>
    </ligand>
</feature>
<dbReference type="HAMAP" id="MF_01024">
    <property type="entry name" value="HisD"/>
    <property type="match status" value="1"/>
</dbReference>
<feature type="binding site" evidence="13 17">
    <location>
        <position position="357"/>
    </location>
    <ligand>
        <name>substrate</name>
    </ligand>
</feature>
<evidence type="ECO:0000256" key="5">
    <source>
        <dbReference type="ARBA" id="ARBA00016531"/>
    </source>
</evidence>
<name>L9VYR5_9EURY</name>
<dbReference type="NCBIfam" id="TIGR00069">
    <property type="entry name" value="hisD"/>
    <property type="match status" value="1"/>
</dbReference>
<dbReference type="SUPFAM" id="SSF53720">
    <property type="entry name" value="ALDH-like"/>
    <property type="match status" value="1"/>
</dbReference>
<keyword evidence="8 13" id="KW-0862">Zinc</keyword>
<feature type="binding site" evidence="13 17">
    <location>
        <position position="254"/>
    </location>
    <ligand>
        <name>substrate</name>
    </ligand>
</feature>
<dbReference type="GO" id="GO:0005737">
    <property type="term" value="C:cytoplasm"/>
    <property type="evidence" value="ECO:0007669"/>
    <property type="project" value="TreeGrafter"/>
</dbReference>
<feature type="binding site" evidence="13 18">
    <location>
        <position position="254"/>
    </location>
    <ligand>
        <name>Zn(2+)</name>
        <dbReference type="ChEBI" id="CHEBI:29105"/>
    </ligand>
</feature>
<dbReference type="PRINTS" id="PR00083">
    <property type="entry name" value="HOLDHDRGNASE"/>
</dbReference>
<dbReference type="Proteomes" id="UP000011661">
    <property type="component" value="Unassembled WGS sequence"/>
</dbReference>
<evidence type="ECO:0000256" key="19">
    <source>
        <dbReference type="RuleBase" id="RU004175"/>
    </source>
</evidence>
<dbReference type="EMBL" id="AOHX01000046">
    <property type="protein sequence ID" value="ELY42319.1"/>
    <property type="molecule type" value="Genomic_DNA"/>
</dbReference>
<dbReference type="Gene3D" id="1.20.5.1300">
    <property type="match status" value="1"/>
</dbReference>
<dbReference type="EC" id="1.1.1.23" evidence="4 13"/>
<feature type="binding site" evidence="13 17">
    <location>
        <position position="411"/>
    </location>
    <ligand>
        <name>substrate</name>
    </ligand>
</feature>
<evidence type="ECO:0000256" key="15">
    <source>
        <dbReference type="PIRSR" id="PIRSR000099-1"/>
    </source>
</evidence>
<dbReference type="PROSITE" id="PS00611">
    <property type="entry name" value="HISOL_DEHYDROGENASE"/>
    <property type="match status" value="1"/>
</dbReference>
<evidence type="ECO:0000256" key="8">
    <source>
        <dbReference type="ARBA" id="ARBA00022833"/>
    </source>
</evidence>
<dbReference type="FunFam" id="3.40.50.1980:FF:000026">
    <property type="entry name" value="Histidinol dehydrogenase"/>
    <property type="match status" value="1"/>
</dbReference>
<evidence type="ECO:0000256" key="12">
    <source>
        <dbReference type="ARBA" id="ARBA00049489"/>
    </source>
</evidence>
<dbReference type="InterPro" id="IPR022695">
    <property type="entry name" value="Histidinol_DH_monofunct"/>
</dbReference>
<evidence type="ECO:0000256" key="6">
    <source>
        <dbReference type="ARBA" id="ARBA00022605"/>
    </source>
</evidence>
<reference evidence="20 21" key="1">
    <citation type="journal article" date="2014" name="PLoS Genet.">
        <title>Phylogenetically driven sequencing of extremely halophilic archaea reveals strategies for static and dynamic osmo-response.</title>
        <authorList>
            <person name="Becker E.A."/>
            <person name="Seitzer P.M."/>
            <person name="Tritt A."/>
            <person name="Larsen D."/>
            <person name="Krusor M."/>
            <person name="Yao A.I."/>
            <person name="Wu D."/>
            <person name="Madern D."/>
            <person name="Eisen J.A."/>
            <person name="Darling A.E."/>
            <person name="Facciotti M.T."/>
        </authorList>
    </citation>
    <scope>NUCLEOTIDE SEQUENCE [LARGE SCALE GENOMIC DNA]</scope>
    <source>
        <strain evidence="20 21">JCM 14089</strain>
    </source>
</reference>
<evidence type="ECO:0000256" key="10">
    <source>
        <dbReference type="ARBA" id="ARBA00023027"/>
    </source>
</evidence>
<comment type="pathway">
    <text evidence="2 13 14">Amino-acid biosynthesis; L-histidine biosynthesis; L-histidine from 5-phospho-alpha-D-ribose 1-diphosphate: step 9/9.</text>
</comment>
<feature type="binding site" evidence="13 16">
    <location>
        <position position="209"/>
    </location>
    <ligand>
        <name>NAD(+)</name>
        <dbReference type="ChEBI" id="CHEBI:57540"/>
    </ligand>
</feature>
<evidence type="ECO:0000256" key="2">
    <source>
        <dbReference type="ARBA" id="ARBA00004940"/>
    </source>
</evidence>